<feature type="region of interest" description="Disordered" evidence="1">
    <location>
        <begin position="1"/>
        <end position="20"/>
    </location>
</feature>
<comment type="caution">
    <text evidence="2">The sequence shown here is derived from an EMBL/GenBank/DDBJ whole genome shotgun (WGS) entry which is preliminary data.</text>
</comment>
<protein>
    <submittedName>
        <fullName evidence="2">Uncharacterized protein</fullName>
    </submittedName>
</protein>
<reference evidence="2 3" key="1">
    <citation type="submission" date="2023-02" db="EMBL/GenBank/DDBJ databases">
        <title>LHISI_Scaffold_Assembly.</title>
        <authorList>
            <person name="Stuart O.P."/>
            <person name="Cleave R."/>
            <person name="Magrath M.J.L."/>
            <person name="Mikheyev A.S."/>
        </authorList>
    </citation>
    <scope>NUCLEOTIDE SEQUENCE [LARGE SCALE GENOMIC DNA]</scope>
    <source>
        <strain evidence="2">Daus_M_001</strain>
        <tissue evidence="2">Leg muscle</tissue>
    </source>
</reference>
<keyword evidence="3" id="KW-1185">Reference proteome</keyword>
<feature type="region of interest" description="Disordered" evidence="1">
    <location>
        <begin position="306"/>
        <end position="344"/>
    </location>
</feature>
<proteinExistence type="predicted"/>
<gene>
    <name evidence="2" type="ORF">PR048_025152</name>
</gene>
<accession>A0ABQ9GQI4</accession>
<feature type="compositionally biased region" description="Polar residues" evidence="1">
    <location>
        <begin position="318"/>
        <end position="343"/>
    </location>
</feature>
<dbReference type="EMBL" id="JARBHB010000010">
    <property type="protein sequence ID" value="KAJ8874306.1"/>
    <property type="molecule type" value="Genomic_DNA"/>
</dbReference>
<evidence type="ECO:0000313" key="2">
    <source>
        <dbReference type="EMBL" id="KAJ8874306.1"/>
    </source>
</evidence>
<evidence type="ECO:0000256" key="1">
    <source>
        <dbReference type="SAM" id="MobiDB-lite"/>
    </source>
</evidence>
<organism evidence="2 3">
    <name type="scientific">Dryococelus australis</name>
    <dbReference type="NCBI Taxonomy" id="614101"/>
    <lineage>
        <taxon>Eukaryota</taxon>
        <taxon>Metazoa</taxon>
        <taxon>Ecdysozoa</taxon>
        <taxon>Arthropoda</taxon>
        <taxon>Hexapoda</taxon>
        <taxon>Insecta</taxon>
        <taxon>Pterygota</taxon>
        <taxon>Neoptera</taxon>
        <taxon>Polyneoptera</taxon>
        <taxon>Phasmatodea</taxon>
        <taxon>Verophasmatodea</taxon>
        <taxon>Anareolatae</taxon>
        <taxon>Phasmatidae</taxon>
        <taxon>Eurycanthinae</taxon>
        <taxon>Dryococelus</taxon>
    </lineage>
</organism>
<evidence type="ECO:0000313" key="3">
    <source>
        <dbReference type="Proteomes" id="UP001159363"/>
    </source>
</evidence>
<dbReference type="Proteomes" id="UP001159363">
    <property type="component" value="Chromosome 9"/>
</dbReference>
<sequence length="502" mass="54683">MKTGEETGMPRARGTPYENHCPINPASFLFRGIRSSRKPQSDKPEISLAGPSPGSALMHLYPLPQRDVFYSLRVLGACSRITDIQYRNFSQLWQVSSSHQFCFLPSLHSGATVITSLHPHRLLKASMLRAAQISSLILCPYVGFKTCWEARSLTPTPPWRPISSHSCRNVATAVTEAADPLMAESTNPAGSMHVLNATSLETRALFLKATTVSLFASHQGDPGSISGRVTSDFRKWESCCMMPLVGRFSRRSPVSPTPSFRCCPATTSITLIGSEDHDVKSRPNISTLHSTNDSLACRPRPIPLPGLTQIHPEPATPRVNTVRSQQSRQTAVSNDPLENSGHGNENWDVWSPYATLKALLLVALLADHGVHADLLVVLLEGGQVLPGLGELALLHALADVPVHEGALRVHQVELVVETGPRLGDRRRVGQHADGTVHLRASNITLQVTHSSPQLNTAEQNILKCSQHPAKGHNWSQGFRVSWSCASKVKTRGSNTDDTNTDA</sequence>
<name>A0ABQ9GQI4_9NEOP</name>